<evidence type="ECO:0000313" key="2">
    <source>
        <dbReference type="EMBL" id="GCE43370.1"/>
    </source>
</evidence>
<dbReference type="Proteomes" id="UP000287519">
    <property type="component" value="Unassembled WGS sequence"/>
</dbReference>
<feature type="region of interest" description="Disordered" evidence="1">
    <location>
        <begin position="1"/>
        <end position="42"/>
    </location>
</feature>
<evidence type="ECO:0000256" key="1">
    <source>
        <dbReference type="SAM" id="MobiDB-lite"/>
    </source>
</evidence>
<evidence type="ECO:0000313" key="3">
    <source>
        <dbReference type="Proteomes" id="UP000287519"/>
    </source>
</evidence>
<keyword evidence="3" id="KW-1185">Reference proteome</keyword>
<proteinExistence type="predicted"/>
<organism evidence="2 3">
    <name type="scientific">Rhodococcus wratislaviensis</name>
    <name type="common">Tsukamurella wratislaviensis</name>
    <dbReference type="NCBI Taxonomy" id="44752"/>
    <lineage>
        <taxon>Bacteria</taxon>
        <taxon>Bacillati</taxon>
        <taxon>Actinomycetota</taxon>
        <taxon>Actinomycetes</taxon>
        <taxon>Mycobacteriales</taxon>
        <taxon>Nocardiaceae</taxon>
        <taxon>Rhodococcus</taxon>
    </lineage>
</organism>
<protein>
    <submittedName>
        <fullName evidence="2">Uncharacterized protein</fullName>
    </submittedName>
</protein>
<dbReference type="EMBL" id="BHYM01000070">
    <property type="protein sequence ID" value="GCE43370.1"/>
    <property type="molecule type" value="Genomic_DNA"/>
</dbReference>
<name>A0A402CIB8_RHOWR</name>
<comment type="caution">
    <text evidence="2">The sequence shown here is derived from an EMBL/GenBank/DDBJ whole genome shotgun (WGS) entry which is preliminary data.</text>
</comment>
<accession>A0A402CIB8</accession>
<dbReference type="AlphaFoldDB" id="A0A402CIB8"/>
<gene>
    <name evidence="2" type="ORF">Rhow_007600</name>
</gene>
<reference evidence="2 3" key="1">
    <citation type="submission" date="2018-11" db="EMBL/GenBank/DDBJ databases">
        <title>Microbial catabolism of amino acid.</title>
        <authorList>
            <person name="Hibi M."/>
            <person name="Ogawa J."/>
        </authorList>
    </citation>
    <scope>NUCLEOTIDE SEQUENCE [LARGE SCALE GENOMIC DNA]</scope>
    <source>
        <strain evidence="2 3">C31-06</strain>
    </source>
</reference>
<sequence>MEGAGHTELCLNSHDSSLHTSRVQRRSPGGAGKLCGDTPRLR</sequence>